<sequence length="146" mass="16626">MSLKKRIQSLLDSQKLAVLATKRDGSPYNNLMAFAASSDLTCFYFVTNRSTRKFKNLSEDDRASLLVDDRENTSSDFHRACAVTVLGRTHPLEGETLSVAKKLLLIRHPYLKNFVDAPTCQVFCFEVEVYYFVEAFGNVSEYRPEP</sequence>
<gene>
    <name evidence="2" type="ORF">SAMN03097708_03317</name>
</gene>
<dbReference type="EMBL" id="FMWD01000022">
    <property type="protein sequence ID" value="SCZ68408.1"/>
    <property type="molecule type" value="Genomic_DNA"/>
</dbReference>
<dbReference type="RefSeq" id="WP_092999388.1">
    <property type="nucleotide sequence ID" value="NZ_FMWD01000022.1"/>
</dbReference>
<dbReference type="InterPro" id="IPR011576">
    <property type="entry name" value="Pyridox_Oxase_N"/>
</dbReference>
<dbReference type="STRING" id="415747.SAMN03097708_03317"/>
<dbReference type="Proteomes" id="UP000199648">
    <property type="component" value="Unassembled WGS sequence"/>
</dbReference>
<proteinExistence type="predicted"/>
<protein>
    <submittedName>
        <fullName evidence="2">Pyridoxamine 5'-phosphate oxidase</fullName>
    </submittedName>
</protein>
<evidence type="ECO:0000259" key="1">
    <source>
        <dbReference type="Pfam" id="PF01243"/>
    </source>
</evidence>
<dbReference type="Pfam" id="PF01243">
    <property type="entry name" value="PNPOx_N"/>
    <property type="match status" value="1"/>
</dbReference>
<organism evidence="2 3">
    <name type="scientific">Thiohalomonas denitrificans</name>
    <dbReference type="NCBI Taxonomy" id="415747"/>
    <lineage>
        <taxon>Bacteria</taxon>
        <taxon>Pseudomonadati</taxon>
        <taxon>Pseudomonadota</taxon>
        <taxon>Gammaproteobacteria</taxon>
        <taxon>Thiohalomonadales</taxon>
        <taxon>Thiohalomonadaceae</taxon>
        <taxon>Thiohalomonas</taxon>
    </lineage>
</organism>
<dbReference type="InterPro" id="IPR012349">
    <property type="entry name" value="Split_barrel_FMN-bd"/>
</dbReference>
<dbReference type="Gene3D" id="2.30.110.10">
    <property type="entry name" value="Electron Transport, Fmn-binding Protein, Chain A"/>
    <property type="match status" value="1"/>
</dbReference>
<dbReference type="OrthoDB" id="5345368at2"/>
<dbReference type="SUPFAM" id="SSF50475">
    <property type="entry name" value="FMN-binding split barrel"/>
    <property type="match status" value="1"/>
</dbReference>
<dbReference type="AlphaFoldDB" id="A0A1G5R3I8"/>
<evidence type="ECO:0000313" key="2">
    <source>
        <dbReference type="EMBL" id="SCZ68408.1"/>
    </source>
</evidence>
<reference evidence="2 3" key="1">
    <citation type="submission" date="2016-10" db="EMBL/GenBank/DDBJ databases">
        <authorList>
            <person name="de Groot N.N."/>
        </authorList>
    </citation>
    <scope>NUCLEOTIDE SEQUENCE [LARGE SCALE GENOMIC DNA]</scope>
    <source>
        <strain evidence="2 3">HLD2</strain>
    </source>
</reference>
<name>A0A1G5R3I8_9GAMM</name>
<feature type="domain" description="Pyridoxamine 5'-phosphate oxidase N-terminal" evidence="1">
    <location>
        <begin position="3"/>
        <end position="95"/>
    </location>
</feature>
<accession>A0A1G5R3I8</accession>
<keyword evidence="3" id="KW-1185">Reference proteome</keyword>
<evidence type="ECO:0000313" key="3">
    <source>
        <dbReference type="Proteomes" id="UP000199648"/>
    </source>
</evidence>